<keyword evidence="4 6" id="KW-1133">Transmembrane helix</keyword>
<dbReference type="InterPro" id="IPR001123">
    <property type="entry name" value="LeuE-type"/>
</dbReference>
<name>A0AB39KVJ3_9CAUL</name>
<keyword evidence="2" id="KW-1003">Cell membrane</keyword>
<feature type="transmembrane region" description="Helical" evidence="6">
    <location>
        <begin position="42"/>
        <end position="68"/>
    </location>
</feature>
<dbReference type="GO" id="GO:0005886">
    <property type="term" value="C:plasma membrane"/>
    <property type="evidence" value="ECO:0007669"/>
    <property type="project" value="UniProtKB-SubCell"/>
</dbReference>
<keyword evidence="5 6" id="KW-0472">Membrane</keyword>
<evidence type="ECO:0000256" key="6">
    <source>
        <dbReference type="SAM" id="Phobius"/>
    </source>
</evidence>
<proteinExistence type="predicted"/>
<evidence type="ECO:0000313" key="7">
    <source>
        <dbReference type="EMBL" id="XDO97358.1"/>
    </source>
</evidence>
<dbReference type="EMBL" id="CP158375">
    <property type="protein sequence ID" value="XDO97358.1"/>
    <property type="molecule type" value="Genomic_DNA"/>
</dbReference>
<evidence type="ECO:0000256" key="3">
    <source>
        <dbReference type="ARBA" id="ARBA00022692"/>
    </source>
</evidence>
<dbReference type="Pfam" id="PF01810">
    <property type="entry name" value="LysE"/>
    <property type="match status" value="1"/>
</dbReference>
<evidence type="ECO:0000256" key="1">
    <source>
        <dbReference type="ARBA" id="ARBA00004651"/>
    </source>
</evidence>
<protein>
    <submittedName>
        <fullName evidence="7">LysE family translocator</fullName>
    </submittedName>
</protein>
<evidence type="ECO:0000256" key="4">
    <source>
        <dbReference type="ARBA" id="ARBA00022989"/>
    </source>
</evidence>
<keyword evidence="3 6" id="KW-0812">Transmembrane</keyword>
<organism evidence="7">
    <name type="scientific">Caulobacter sp. 73W</name>
    <dbReference type="NCBI Taxonomy" id="3161137"/>
    <lineage>
        <taxon>Bacteria</taxon>
        <taxon>Pseudomonadati</taxon>
        <taxon>Pseudomonadota</taxon>
        <taxon>Alphaproteobacteria</taxon>
        <taxon>Caulobacterales</taxon>
        <taxon>Caulobacteraceae</taxon>
        <taxon>Caulobacter</taxon>
    </lineage>
</organism>
<dbReference type="PIRSF" id="PIRSF006324">
    <property type="entry name" value="LeuE"/>
    <property type="match status" value="1"/>
</dbReference>
<dbReference type="PANTHER" id="PTHR30086:SF20">
    <property type="entry name" value="ARGININE EXPORTER PROTEIN ARGO-RELATED"/>
    <property type="match status" value="1"/>
</dbReference>
<reference evidence="7" key="1">
    <citation type="submission" date="2024-06" db="EMBL/GenBank/DDBJ databases">
        <title>Caulobacter inopinatus, sp. nov.</title>
        <authorList>
            <person name="Donachie S.P."/>
        </authorList>
    </citation>
    <scope>NUCLEOTIDE SEQUENCE</scope>
    <source>
        <strain evidence="7">73W</strain>
    </source>
</reference>
<accession>A0AB39KVJ3</accession>
<sequence length="209" mass="21830">MTVIQSLLAFTAAAAVLTATPGLDTAMVLRTAAAEGPRRAILAGLGIGIGCLVWGAAVAVGLGALLAASQTAFTVLKWSGAAYLLWLGVKLLLKPRKAFEMQAAEAGKGGGDFTWMRRGLLTNLLNPKIGVFYISLLPQFTPEGVAAGPFMFGLAAIHFVLGLIWTVGLIAATRPLAKALRRPAVVATLDRLTGAVFIAFAARLAFDRR</sequence>
<dbReference type="PANTHER" id="PTHR30086">
    <property type="entry name" value="ARGININE EXPORTER PROTEIN ARGO"/>
    <property type="match status" value="1"/>
</dbReference>
<evidence type="ECO:0000256" key="5">
    <source>
        <dbReference type="ARBA" id="ARBA00023136"/>
    </source>
</evidence>
<feature type="transmembrane region" description="Helical" evidence="6">
    <location>
        <begin position="150"/>
        <end position="172"/>
    </location>
</feature>
<dbReference type="GO" id="GO:0015171">
    <property type="term" value="F:amino acid transmembrane transporter activity"/>
    <property type="evidence" value="ECO:0007669"/>
    <property type="project" value="TreeGrafter"/>
</dbReference>
<feature type="transmembrane region" description="Helical" evidence="6">
    <location>
        <begin position="75"/>
        <end position="93"/>
    </location>
</feature>
<dbReference type="RefSeq" id="WP_369060526.1">
    <property type="nucleotide sequence ID" value="NZ_CP158375.1"/>
</dbReference>
<gene>
    <name evidence="7" type="ORF">ABOZ73_02770</name>
</gene>
<dbReference type="AlphaFoldDB" id="A0AB39KVJ3"/>
<comment type="subcellular location">
    <subcellularLocation>
        <location evidence="1">Cell membrane</location>
        <topology evidence="1">Multi-pass membrane protein</topology>
    </subcellularLocation>
</comment>
<evidence type="ECO:0000256" key="2">
    <source>
        <dbReference type="ARBA" id="ARBA00022475"/>
    </source>
</evidence>